<organism evidence="2 3">
    <name type="scientific">Mycolicibacterium iranicum</name>
    <name type="common">Mycobacterium iranicum</name>
    <dbReference type="NCBI Taxonomy" id="912594"/>
    <lineage>
        <taxon>Bacteria</taxon>
        <taxon>Bacillati</taxon>
        <taxon>Actinomycetota</taxon>
        <taxon>Actinomycetes</taxon>
        <taxon>Mycobacteriales</taxon>
        <taxon>Mycobacteriaceae</taxon>
        <taxon>Mycolicibacterium</taxon>
    </lineage>
</organism>
<reference evidence="2 3" key="1">
    <citation type="submission" date="2020-08" db="EMBL/GenBank/DDBJ databases">
        <title>The Agave Microbiome: Exploring the role of microbial communities in plant adaptations to desert environments.</title>
        <authorList>
            <person name="Partida-Martinez L.P."/>
        </authorList>
    </citation>
    <scope>NUCLEOTIDE SEQUENCE [LARGE SCALE GENOMIC DNA]</scope>
    <source>
        <strain evidence="2 3">AT2.18</strain>
    </source>
</reference>
<gene>
    <name evidence="2" type="ORF">FHR72_001014</name>
</gene>
<dbReference type="RefSeq" id="WP_183466838.1">
    <property type="nucleotide sequence ID" value="NZ_JACHVU010000002.1"/>
</dbReference>
<feature type="transmembrane region" description="Helical" evidence="1">
    <location>
        <begin position="12"/>
        <end position="33"/>
    </location>
</feature>
<dbReference type="Proteomes" id="UP000550501">
    <property type="component" value="Unassembled WGS sequence"/>
</dbReference>
<feature type="transmembrane region" description="Helical" evidence="1">
    <location>
        <begin position="39"/>
        <end position="60"/>
    </location>
</feature>
<dbReference type="PROSITE" id="PS51257">
    <property type="entry name" value="PROKAR_LIPOPROTEIN"/>
    <property type="match status" value="1"/>
</dbReference>
<evidence type="ECO:0000313" key="3">
    <source>
        <dbReference type="Proteomes" id="UP000550501"/>
    </source>
</evidence>
<keyword evidence="3" id="KW-1185">Reference proteome</keyword>
<proteinExistence type="predicted"/>
<dbReference type="EMBL" id="JACHVU010000002">
    <property type="protein sequence ID" value="MBB2989551.1"/>
    <property type="molecule type" value="Genomic_DNA"/>
</dbReference>
<evidence type="ECO:0000256" key="1">
    <source>
        <dbReference type="SAM" id="Phobius"/>
    </source>
</evidence>
<comment type="caution">
    <text evidence="2">The sequence shown here is derived from an EMBL/GenBank/DDBJ whole genome shotgun (WGS) entry which is preliminary data.</text>
</comment>
<accession>A0A839QAF6</accession>
<name>A0A839QAF6_MYCIR</name>
<keyword evidence="1" id="KW-1133">Transmembrane helix</keyword>
<keyword evidence="1" id="KW-0812">Transmembrane</keyword>
<keyword evidence="1" id="KW-0472">Membrane</keyword>
<evidence type="ECO:0000313" key="2">
    <source>
        <dbReference type="EMBL" id="MBB2989551.1"/>
    </source>
</evidence>
<sequence>MARGDHPLRVPVSGAALSVVAFLACWAASLITVTWVAATIYAIAAVAAGIGFVMSFATTVTPRATPERP</sequence>
<protein>
    <submittedName>
        <fullName evidence="2">C4-dicarboxylate transporter</fullName>
    </submittedName>
</protein>
<dbReference type="AlphaFoldDB" id="A0A839QAF6"/>